<evidence type="ECO:0000313" key="1">
    <source>
        <dbReference type="EMBL" id="KAB2099595.1"/>
    </source>
</evidence>
<keyword evidence="2" id="KW-1185">Reference proteome</keyword>
<proteinExistence type="predicted"/>
<gene>
    <name evidence="1" type="ORF">AG0111_0g12090</name>
</gene>
<reference evidence="1 2" key="1">
    <citation type="journal article" date="2019" name="bioRxiv">
        <title>Genomics, evolutionary history and diagnostics of the Alternaria alternata species group including apple and Asian pear pathotypes.</title>
        <authorList>
            <person name="Armitage A.D."/>
            <person name="Cockerton H.M."/>
            <person name="Sreenivasaprasad S."/>
            <person name="Woodhall J.W."/>
            <person name="Lane C.R."/>
            <person name="Harrison R.J."/>
            <person name="Clarkson J.P."/>
        </authorList>
    </citation>
    <scope>NUCLEOTIDE SEQUENCE [LARGE SCALE GENOMIC DNA]</scope>
    <source>
        <strain evidence="1 2">FERA 650</strain>
    </source>
</reference>
<evidence type="ECO:0000313" key="2">
    <source>
        <dbReference type="Proteomes" id="UP000293547"/>
    </source>
</evidence>
<sequence length="138" mass="14480">MNSDGKRARAVPDTDSGAMDTQGAEKVRIMDNGDQTAQVATQLNSSGQPNATFVGMAPGRAMDSVDIDGSVHINNMGIDGVNMNGVAVMNRLDMNGLGDISSQLIYPGPVEGLGNFYYAPILQTVSSIPPATLWPEPI</sequence>
<name>A0ACB6F5A4_9PLEO</name>
<accession>A0ACB6F5A4</accession>
<organism evidence="1 2">
    <name type="scientific">Alternaria gaisen</name>
    <dbReference type="NCBI Taxonomy" id="167740"/>
    <lineage>
        <taxon>Eukaryota</taxon>
        <taxon>Fungi</taxon>
        <taxon>Dikarya</taxon>
        <taxon>Ascomycota</taxon>
        <taxon>Pezizomycotina</taxon>
        <taxon>Dothideomycetes</taxon>
        <taxon>Pleosporomycetidae</taxon>
        <taxon>Pleosporales</taxon>
        <taxon>Pleosporineae</taxon>
        <taxon>Pleosporaceae</taxon>
        <taxon>Alternaria</taxon>
        <taxon>Alternaria sect. Alternaria</taxon>
    </lineage>
</organism>
<protein>
    <submittedName>
        <fullName evidence="1">Uncharacterized protein</fullName>
    </submittedName>
</protein>
<dbReference type="EMBL" id="PDWZ02000016">
    <property type="protein sequence ID" value="KAB2099595.1"/>
    <property type="molecule type" value="Genomic_DNA"/>
</dbReference>
<comment type="caution">
    <text evidence="1">The sequence shown here is derived from an EMBL/GenBank/DDBJ whole genome shotgun (WGS) entry which is preliminary data.</text>
</comment>
<dbReference type="Proteomes" id="UP000293547">
    <property type="component" value="Unassembled WGS sequence"/>
</dbReference>